<gene>
    <name evidence="1" type="ORF">FA15DRAFT_589523</name>
</gene>
<reference evidence="1 2" key="1">
    <citation type="journal article" date="2019" name="Nat. Ecol. Evol.">
        <title>Megaphylogeny resolves global patterns of mushroom evolution.</title>
        <authorList>
            <person name="Varga T."/>
            <person name="Krizsan K."/>
            <person name="Foldi C."/>
            <person name="Dima B."/>
            <person name="Sanchez-Garcia M."/>
            <person name="Sanchez-Ramirez S."/>
            <person name="Szollosi G.J."/>
            <person name="Szarkandi J.G."/>
            <person name="Papp V."/>
            <person name="Albert L."/>
            <person name="Andreopoulos W."/>
            <person name="Angelini C."/>
            <person name="Antonin V."/>
            <person name="Barry K.W."/>
            <person name="Bougher N.L."/>
            <person name="Buchanan P."/>
            <person name="Buyck B."/>
            <person name="Bense V."/>
            <person name="Catcheside P."/>
            <person name="Chovatia M."/>
            <person name="Cooper J."/>
            <person name="Damon W."/>
            <person name="Desjardin D."/>
            <person name="Finy P."/>
            <person name="Geml J."/>
            <person name="Haridas S."/>
            <person name="Hughes K."/>
            <person name="Justo A."/>
            <person name="Karasinski D."/>
            <person name="Kautmanova I."/>
            <person name="Kiss B."/>
            <person name="Kocsube S."/>
            <person name="Kotiranta H."/>
            <person name="LaButti K.M."/>
            <person name="Lechner B.E."/>
            <person name="Liimatainen K."/>
            <person name="Lipzen A."/>
            <person name="Lukacs Z."/>
            <person name="Mihaltcheva S."/>
            <person name="Morgado L.N."/>
            <person name="Niskanen T."/>
            <person name="Noordeloos M.E."/>
            <person name="Ohm R.A."/>
            <person name="Ortiz-Santana B."/>
            <person name="Ovrebo C."/>
            <person name="Racz N."/>
            <person name="Riley R."/>
            <person name="Savchenko A."/>
            <person name="Shiryaev A."/>
            <person name="Soop K."/>
            <person name="Spirin V."/>
            <person name="Szebenyi C."/>
            <person name="Tomsovsky M."/>
            <person name="Tulloss R.E."/>
            <person name="Uehling J."/>
            <person name="Grigoriev I.V."/>
            <person name="Vagvolgyi C."/>
            <person name="Papp T."/>
            <person name="Martin F.M."/>
            <person name="Miettinen O."/>
            <person name="Hibbett D.S."/>
            <person name="Nagy L.G."/>
        </authorList>
    </citation>
    <scope>NUCLEOTIDE SEQUENCE [LARGE SCALE GENOMIC DNA]</scope>
    <source>
        <strain evidence="1 2">CBS 121175</strain>
    </source>
</reference>
<dbReference type="AlphaFoldDB" id="A0A5C3KZN2"/>
<accession>A0A5C3KZN2</accession>
<protein>
    <submittedName>
        <fullName evidence="1">Uncharacterized protein</fullName>
    </submittedName>
</protein>
<dbReference type="Proteomes" id="UP000307440">
    <property type="component" value="Unassembled WGS sequence"/>
</dbReference>
<sequence>MATKLEYEGQGKGMQGFKYLPAWEELCQIMRDISPRTYEALRNLKYIPMPSARSLRMKHAREPKFPLGISEETFNLVAEQLKDLDYSGHVALSCDDTKLLPSYRLYWDDKEQTYMLIGGDQGPLRVANAEEVDQALKDASSSKATKVRVEYTMSHLQENADHSFQQVWLWCLNLPSPISDKLGVETLFSLLQTILDGLIDKGIHVVSYRLNALFNKSSSSCASQCHTPYDRLHPTS</sequence>
<organism evidence="1 2">
    <name type="scientific">Coprinopsis marcescibilis</name>
    <name type="common">Agaric fungus</name>
    <name type="synonym">Psathyrella marcescibilis</name>
    <dbReference type="NCBI Taxonomy" id="230819"/>
    <lineage>
        <taxon>Eukaryota</taxon>
        <taxon>Fungi</taxon>
        <taxon>Dikarya</taxon>
        <taxon>Basidiomycota</taxon>
        <taxon>Agaricomycotina</taxon>
        <taxon>Agaricomycetes</taxon>
        <taxon>Agaricomycetidae</taxon>
        <taxon>Agaricales</taxon>
        <taxon>Agaricineae</taxon>
        <taxon>Psathyrellaceae</taxon>
        <taxon>Coprinopsis</taxon>
    </lineage>
</organism>
<evidence type="ECO:0000313" key="2">
    <source>
        <dbReference type="Proteomes" id="UP000307440"/>
    </source>
</evidence>
<dbReference type="STRING" id="230819.A0A5C3KZN2"/>
<proteinExistence type="predicted"/>
<keyword evidence="2" id="KW-1185">Reference proteome</keyword>
<name>A0A5C3KZN2_COPMA</name>
<dbReference type="EMBL" id="ML210181">
    <property type="protein sequence ID" value="TFK25892.1"/>
    <property type="molecule type" value="Genomic_DNA"/>
</dbReference>
<dbReference type="OrthoDB" id="73076at2759"/>
<evidence type="ECO:0000313" key="1">
    <source>
        <dbReference type="EMBL" id="TFK25892.1"/>
    </source>
</evidence>